<dbReference type="AlphaFoldDB" id="A0A835P6G8"/>
<dbReference type="EMBL" id="JADCNM010000652">
    <property type="protein sequence ID" value="KAG0445788.1"/>
    <property type="molecule type" value="Genomic_DNA"/>
</dbReference>
<evidence type="ECO:0000313" key="4">
    <source>
        <dbReference type="Proteomes" id="UP000639772"/>
    </source>
</evidence>
<comment type="caution">
    <text evidence="1">The sequence shown here is derived from an EMBL/GenBank/DDBJ whole genome shotgun (WGS) entry which is preliminary data.</text>
</comment>
<dbReference type="Proteomes" id="UP000639772">
    <property type="component" value="Unassembled WGS sequence"/>
</dbReference>
<dbReference type="Proteomes" id="UP000636800">
    <property type="component" value="Unassembled WGS sequence"/>
</dbReference>
<reference evidence="3 4" key="1">
    <citation type="journal article" date="2020" name="Nat. Food">
        <title>A phased Vanilla planifolia genome enables genetic improvement of flavour and production.</title>
        <authorList>
            <person name="Hasing T."/>
            <person name="Tang H."/>
            <person name="Brym M."/>
            <person name="Khazi F."/>
            <person name="Huang T."/>
            <person name="Chambers A.H."/>
        </authorList>
    </citation>
    <scope>NUCLEOTIDE SEQUENCE [LARGE SCALE GENOMIC DNA]</scope>
    <source>
        <tissue evidence="1">Leaf</tissue>
    </source>
</reference>
<evidence type="ECO:0000313" key="2">
    <source>
        <dbReference type="EMBL" id="KAG0445808.1"/>
    </source>
</evidence>
<protein>
    <submittedName>
        <fullName evidence="1">Uncharacterized protein</fullName>
    </submittedName>
</protein>
<evidence type="ECO:0000313" key="3">
    <source>
        <dbReference type="Proteomes" id="UP000636800"/>
    </source>
</evidence>
<organism evidence="1 4">
    <name type="scientific">Vanilla planifolia</name>
    <name type="common">Vanilla</name>
    <dbReference type="NCBI Taxonomy" id="51239"/>
    <lineage>
        <taxon>Eukaryota</taxon>
        <taxon>Viridiplantae</taxon>
        <taxon>Streptophyta</taxon>
        <taxon>Embryophyta</taxon>
        <taxon>Tracheophyta</taxon>
        <taxon>Spermatophyta</taxon>
        <taxon>Magnoliopsida</taxon>
        <taxon>Liliopsida</taxon>
        <taxon>Asparagales</taxon>
        <taxon>Orchidaceae</taxon>
        <taxon>Vanilloideae</taxon>
        <taxon>Vanilleae</taxon>
        <taxon>Vanilla</taxon>
    </lineage>
</organism>
<evidence type="ECO:0000313" key="1">
    <source>
        <dbReference type="EMBL" id="KAG0445788.1"/>
    </source>
</evidence>
<gene>
    <name evidence="2" type="ORF">HPP92_029150</name>
    <name evidence="1" type="ORF">HPP92_029161</name>
</gene>
<accession>A0A835P6G8</accession>
<keyword evidence="3" id="KW-1185">Reference proteome</keyword>
<proteinExistence type="predicted"/>
<dbReference type="EMBL" id="JADCNL010000651">
    <property type="protein sequence ID" value="KAG0445808.1"/>
    <property type="molecule type" value="Genomic_DNA"/>
</dbReference>
<name>A0A835P6G8_VANPL</name>
<sequence length="155" mass="17104">MQHSNFCRSGLGADAFHSILWFTVSREEDGPRPGVAGTVLSMQSAWSQDYTQLKCTQAYMWPQSFKRNRNLGKPYAASSSTAAHWHYRVRSSTNWDRRRCFARAYGLFNFIRLPLAPATADGISAFNAKDFGVHPSPVSLAASPATDAAKSTGLI</sequence>